<comment type="caution">
    <text evidence="13">The sequence shown here is derived from an EMBL/GenBank/DDBJ whole genome shotgun (WGS) entry which is preliminary data.</text>
</comment>
<dbReference type="SUPFAM" id="SSF56112">
    <property type="entry name" value="Protein kinase-like (PK-like)"/>
    <property type="match status" value="1"/>
</dbReference>
<dbReference type="GO" id="GO:0000011">
    <property type="term" value="P:vacuole inheritance"/>
    <property type="evidence" value="ECO:0007669"/>
    <property type="project" value="UniProtKB-ARBA"/>
</dbReference>
<dbReference type="InterPro" id="IPR000719">
    <property type="entry name" value="Prot_kinase_dom"/>
</dbReference>
<feature type="compositionally biased region" description="Polar residues" evidence="11">
    <location>
        <begin position="1010"/>
        <end position="1023"/>
    </location>
</feature>
<feature type="compositionally biased region" description="Polar residues" evidence="11">
    <location>
        <begin position="808"/>
        <end position="821"/>
    </location>
</feature>
<evidence type="ECO:0000256" key="9">
    <source>
        <dbReference type="ARBA" id="ARBA00048679"/>
    </source>
</evidence>
<feature type="binding site" evidence="10">
    <location>
        <position position="321"/>
    </location>
    <ligand>
        <name>ATP</name>
        <dbReference type="ChEBI" id="CHEBI:30616"/>
    </ligand>
</feature>
<dbReference type="InterPro" id="IPR017441">
    <property type="entry name" value="Protein_kinase_ATP_BS"/>
</dbReference>
<feature type="compositionally biased region" description="Gly residues" evidence="11">
    <location>
        <begin position="1185"/>
        <end position="1194"/>
    </location>
</feature>
<dbReference type="FunFam" id="3.30.200.20:FF:000003">
    <property type="entry name" value="Non-specific serine/threonine protein kinase"/>
    <property type="match status" value="1"/>
</dbReference>
<feature type="region of interest" description="Disordered" evidence="11">
    <location>
        <begin position="1"/>
        <end position="278"/>
    </location>
</feature>
<evidence type="ECO:0000259" key="12">
    <source>
        <dbReference type="PROSITE" id="PS50011"/>
    </source>
</evidence>
<feature type="compositionally biased region" description="Basic and acidic residues" evidence="11">
    <location>
        <begin position="1028"/>
        <end position="1041"/>
    </location>
</feature>
<feature type="compositionally biased region" description="Polar residues" evidence="11">
    <location>
        <begin position="1"/>
        <end position="78"/>
    </location>
</feature>
<feature type="compositionally biased region" description="Basic and acidic residues" evidence="11">
    <location>
        <begin position="159"/>
        <end position="168"/>
    </location>
</feature>
<keyword evidence="14" id="KW-1185">Reference proteome</keyword>
<accession>A0A4U0XRI6</accession>
<evidence type="ECO:0000256" key="2">
    <source>
        <dbReference type="ARBA" id="ARBA00022527"/>
    </source>
</evidence>
<dbReference type="STRING" id="329884.A0A4U0XRI6"/>
<comment type="catalytic activity">
    <reaction evidence="8">
        <text>L-threonyl-[protein] + ATP = O-phospho-L-threonyl-[protein] + ADP + H(+)</text>
        <dbReference type="Rhea" id="RHEA:46608"/>
        <dbReference type="Rhea" id="RHEA-COMP:11060"/>
        <dbReference type="Rhea" id="RHEA-COMP:11605"/>
        <dbReference type="ChEBI" id="CHEBI:15378"/>
        <dbReference type="ChEBI" id="CHEBI:30013"/>
        <dbReference type="ChEBI" id="CHEBI:30616"/>
        <dbReference type="ChEBI" id="CHEBI:61977"/>
        <dbReference type="ChEBI" id="CHEBI:456216"/>
        <dbReference type="EC" id="2.7.11.1"/>
    </reaction>
</comment>
<dbReference type="InterPro" id="IPR011009">
    <property type="entry name" value="Kinase-like_dom_sf"/>
</dbReference>
<evidence type="ECO:0000256" key="11">
    <source>
        <dbReference type="SAM" id="MobiDB-lite"/>
    </source>
</evidence>
<feature type="compositionally biased region" description="Low complexity" evidence="11">
    <location>
        <begin position="758"/>
        <end position="774"/>
    </location>
</feature>
<evidence type="ECO:0000256" key="1">
    <source>
        <dbReference type="ARBA" id="ARBA00012513"/>
    </source>
</evidence>
<feature type="compositionally biased region" description="Basic and acidic residues" evidence="11">
    <location>
        <begin position="1243"/>
        <end position="1258"/>
    </location>
</feature>
<feature type="compositionally biased region" description="Basic and acidic residues" evidence="11">
    <location>
        <begin position="930"/>
        <end position="939"/>
    </location>
</feature>
<dbReference type="PANTHER" id="PTHR24346:SF110">
    <property type="entry name" value="NON-SPECIFIC SERINE_THREONINE PROTEIN KINASE"/>
    <property type="match status" value="1"/>
</dbReference>
<evidence type="ECO:0000313" key="14">
    <source>
        <dbReference type="Proteomes" id="UP000309340"/>
    </source>
</evidence>
<dbReference type="PROSITE" id="PS00108">
    <property type="entry name" value="PROTEIN_KINASE_ST"/>
    <property type="match status" value="1"/>
</dbReference>
<feature type="compositionally biased region" description="Low complexity" evidence="11">
    <location>
        <begin position="680"/>
        <end position="692"/>
    </location>
</feature>
<evidence type="ECO:0000256" key="4">
    <source>
        <dbReference type="ARBA" id="ARBA00022679"/>
    </source>
</evidence>
<dbReference type="FunFam" id="1.10.510.10:FF:000397">
    <property type="entry name" value="Serine/threonine-protein kinase KIN4"/>
    <property type="match status" value="1"/>
</dbReference>
<dbReference type="Gene3D" id="1.10.510.10">
    <property type="entry name" value="Transferase(Phosphotransferase) domain 1"/>
    <property type="match status" value="1"/>
</dbReference>
<dbReference type="GO" id="GO:0004674">
    <property type="term" value="F:protein serine/threonine kinase activity"/>
    <property type="evidence" value="ECO:0007669"/>
    <property type="project" value="UniProtKB-KW"/>
</dbReference>
<dbReference type="GO" id="GO:0045033">
    <property type="term" value="P:peroxisome inheritance"/>
    <property type="evidence" value="ECO:0007669"/>
    <property type="project" value="UniProtKB-ARBA"/>
</dbReference>
<gene>
    <name evidence="13" type="ORF">B0A55_03608</name>
</gene>
<comment type="catalytic activity">
    <reaction evidence="9">
        <text>L-seryl-[protein] + ATP = O-phospho-L-seryl-[protein] + ADP + H(+)</text>
        <dbReference type="Rhea" id="RHEA:17989"/>
        <dbReference type="Rhea" id="RHEA-COMP:9863"/>
        <dbReference type="Rhea" id="RHEA-COMP:11604"/>
        <dbReference type="ChEBI" id="CHEBI:15378"/>
        <dbReference type="ChEBI" id="CHEBI:29999"/>
        <dbReference type="ChEBI" id="CHEBI:30616"/>
        <dbReference type="ChEBI" id="CHEBI:83421"/>
        <dbReference type="ChEBI" id="CHEBI:456216"/>
        <dbReference type="EC" id="2.7.11.1"/>
    </reaction>
</comment>
<feature type="compositionally biased region" description="Basic and acidic residues" evidence="11">
    <location>
        <begin position="224"/>
        <end position="233"/>
    </location>
</feature>
<keyword evidence="5 10" id="KW-0547">Nucleotide-binding</keyword>
<dbReference type="GO" id="GO:0005737">
    <property type="term" value="C:cytoplasm"/>
    <property type="evidence" value="ECO:0007669"/>
    <property type="project" value="UniProtKB-ARBA"/>
</dbReference>
<feature type="compositionally biased region" description="Low complexity" evidence="11">
    <location>
        <begin position="1042"/>
        <end position="1053"/>
    </location>
</feature>
<organism evidence="13 14">
    <name type="scientific">Friedmanniomyces simplex</name>
    <dbReference type="NCBI Taxonomy" id="329884"/>
    <lineage>
        <taxon>Eukaryota</taxon>
        <taxon>Fungi</taxon>
        <taxon>Dikarya</taxon>
        <taxon>Ascomycota</taxon>
        <taxon>Pezizomycotina</taxon>
        <taxon>Dothideomycetes</taxon>
        <taxon>Dothideomycetidae</taxon>
        <taxon>Mycosphaerellales</taxon>
        <taxon>Teratosphaeriaceae</taxon>
        <taxon>Friedmanniomyces</taxon>
    </lineage>
</organism>
<feature type="compositionally biased region" description="Low complexity" evidence="11">
    <location>
        <begin position="104"/>
        <end position="148"/>
    </location>
</feature>
<evidence type="ECO:0000256" key="5">
    <source>
        <dbReference type="ARBA" id="ARBA00022741"/>
    </source>
</evidence>
<name>A0A4U0XRI6_9PEZI</name>
<feature type="compositionally biased region" description="Gly residues" evidence="11">
    <location>
        <begin position="1228"/>
        <end position="1237"/>
    </location>
</feature>
<feature type="compositionally biased region" description="Low complexity" evidence="11">
    <location>
        <begin position="178"/>
        <end position="194"/>
    </location>
</feature>
<feature type="region of interest" description="Disordered" evidence="11">
    <location>
        <begin position="607"/>
        <end position="1258"/>
    </location>
</feature>
<dbReference type="AlphaFoldDB" id="A0A4U0XRI6"/>
<feature type="compositionally biased region" description="Polar residues" evidence="11">
    <location>
        <begin position="1160"/>
        <end position="1172"/>
    </location>
</feature>
<dbReference type="InterPro" id="IPR008271">
    <property type="entry name" value="Ser/Thr_kinase_AS"/>
</dbReference>
<protein>
    <recommendedName>
        <fullName evidence="1">non-specific serine/threonine protein kinase</fullName>
        <ecNumber evidence="1">2.7.11.1</ecNumber>
    </recommendedName>
</protein>
<evidence type="ECO:0000313" key="13">
    <source>
        <dbReference type="EMBL" id="TKA80164.1"/>
    </source>
</evidence>
<feature type="compositionally biased region" description="Low complexity" evidence="11">
    <location>
        <begin position="979"/>
        <end position="999"/>
    </location>
</feature>
<feature type="compositionally biased region" description="Low complexity" evidence="11">
    <location>
        <begin position="255"/>
        <end position="267"/>
    </location>
</feature>
<keyword evidence="6" id="KW-0418">Kinase</keyword>
<keyword evidence="7 10" id="KW-0067">ATP-binding</keyword>
<proteinExistence type="predicted"/>
<feature type="compositionally biased region" description="Polar residues" evidence="11">
    <location>
        <begin position="90"/>
        <end position="103"/>
    </location>
</feature>
<reference evidence="13 14" key="1">
    <citation type="submission" date="2017-03" db="EMBL/GenBank/DDBJ databases">
        <title>Genomes of endolithic fungi from Antarctica.</title>
        <authorList>
            <person name="Coleine C."/>
            <person name="Masonjones S."/>
            <person name="Stajich J.E."/>
        </authorList>
    </citation>
    <scope>NUCLEOTIDE SEQUENCE [LARGE SCALE GENOMIC DNA]</scope>
    <source>
        <strain evidence="13 14">CCFEE 5184</strain>
    </source>
</reference>
<evidence type="ECO:0000256" key="10">
    <source>
        <dbReference type="PROSITE-ProRule" id="PRU10141"/>
    </source>
</evidence>
<feature type="compositionally biased region" description="Low complexity" evidence="11">
    <location>
        <begin position="822"/>
        <end position="843"/>
    </location>
</feature>
<dbReference type="PROSITE" id="PS00107">
    <property type="entry name" value="PROTEIN_KINASE_ATP"/>
    <property type="match status" value="1"/>
</dbReference>
<dbReference type="OrthoDB" id="193931at2759"/>
<keyword evidence="4" id="KW-0808">Transferase</keyword>
<feature type="compositionally biased region" description="Polar residues" evidence="11">
    <location>
        <begin position="735"/>
        <end position="757"/>
    </location>
</feature>
<dbReference type="EC" id="2.7.11.1" evidence="1"/>
<feature type="compositionally biased region" description="Polar residues" evidence="11">
    <location>
        <begin position="195"/>
        <end position="212"/>
    </location>
</feature>
<feature type="domain" description="Protein kinase" evidence="12">
    <location>
        <begin position="288"/>
        <end position="582"/>
    </location>
</feature>
<dbReference type="GO" id="GO:0005524">
    <property type="term" value="F:ATP binding"/>
    <property type="evidence" value="ECO:0007669"/>
    <property type="project" value="UniProtKB-UniRule"/>
</dbReference>
<evidence type="ECO:0000256" key="7">
    <source>
        <dbReference type="ARBA" id="ARBA00022840"/>
    </source>
</evidence>
<dbReference type="EMBL" id="NAJQ01000075">
    <property type="protein sequence ID" value="TKA80164.1"/>
    <property type="molecule type" value="Genomic_DNA"/>
</dbReference>
<feature type="compositionally biased region" description="Low complexity" evidence="11">
    <location>
        <begin position="1071"/>
        <end position="1082"/>
    </location>
</feature>
<evidence type="ECO:0000256" key="8">
    <source>
        <dbReference type="ARBA" id="ARBA00047899"/>
    </source>
</evidence>
<keyword evidence="2" id="KW-0723">Serine/threonine-protein kinase</keyword>
<dbReference type="Proteomes" id="UP000309340">
    <property type="component" value="Unassembled WGS sequence"/>
</dbReference>
<dbReference type="PANTHER" id="PTHR24346">
    <property type="entry name" value="MAP/MICROTUBULE AFFINITY-REGULATING KINASE"/>
    <property type="match status" value="1"/>
</dbReference>
<keyword evidence="3" id="KW-0597">Phosphoprotein</keyword>
<dbReference type="Pfam" id="PF00069">
    <property type="entry name" value="Pkinase"/>
    <property type="match status" value="1"/>
</dbReference>
<feature type="compositionally biased region" description="Polar residues" evidence="11">
    <location>
        <begin position="775"/>
        <end position="789"/>
    </location>
</feature>
<dbReference type="GO" id="GO:0035556">
    <property type="term" value="P:intracellular signal transduction"/>
    <property type="evidence" value="ECO:0007669"/>
    <property type="project" value="TreeGrafter"/>
</dbReference>
<evidence type="ECO:0000256" key="6">
    <source>
        <dbReference type="ARBA" id="ARBA00022777"/>
    </source>
</evidence>
<evidence type="ECO:0000256" key="3">
    <source>
        <dbReference type="ARBA" id="ARBA00022553"/>
    </source>
</evidence>
<dbReference type="PROSITE" id="PS50011">
    <property type="entry name" value="PROTEIN_KINASE_DOM"/>
    <property type="match status" value="1"/>
</dbReference>
<sequence>MSQAAVQQHTTPQYYDGTSGQDRYTGSSGANLATSPPSSRRTGRQSESGDGSGSHPNTPQQPAFGSPSGSASMSTPRQQVLPASPPADNMASSTYQQFYPDQASSSMPSTSMPMRTSGQQQSSPAAGSAYDSPRYSSRAPAPSSGYGSESDRTGASGSDRQRQQKSPREQPAQPSSGRSQRTRQAPSASRSQSAMGQTPLDTSLPRENSTVINRIVVDDPGSDIGRERQRVAEARPQQAGEAPSTMVPGAGMAGEQSAAESAPAPQQRSRQEHLKHASHKKEVKFGDYILGSTLGEGEFGKVKMGWKKDSTVQVAIKLIRKESLAGNSTRLPKIYREISILRELQHPNIVKLHEFIETERHMGIVLEYASGGELFDYILNHRYLKDQAARRLFAQLVSGVGYLHKKGIVHRDLKLENLLLDRNKNIIITDFGFANTFSPHDELGEDVERRITDKEFVKREGLDAIGADNHRRGDLMQTSCGSPCYAAPELVVSDGLYTGRKVDVWSCGVILYAMLAGYLPFDDDPANPEGDNINLLYKYIVSTPLTFPEYVSPHARDLLRRILVPDPRQRADLFEVARHSWLSEYSHVVGFIGSSAKSDIDIANSAKIQGAGEQPPLGRSASVREPASRSPVPMAGSGVPKQSAVASEEQDTRNKQRDAKRRTVQVEYVAPNAATTRGEAAVSPAVNAPVASGSGRTRARGDSQGPVEVTPTPAREPQVLRKEPPTSAAMPPPSGRQSHSRVTSESAGISGQPPTSISRPTTGGTLGGRLPSRGNSYSSPVVATANTENAHGRFSQPKSGTGYIISSPIPSEHTTTDNSLPNSQQNLAQYQQQQEQLSHQHQQLPARGHKRSSTLGSIGDRIMGRSNSRRSSKNEVPAPSQQNNEKRDRKYPPVSMKNAMPNNIAASDPDATPRPSTESKRRPSLSFTRKNSDVPSERRNSKRFSFLPASFSMNSFGGGKKDNAASGYDSEGLDSQPNLPQGVSSQQQLQQQGRSRPQSKGTTMAFGRGQSRSPSQSTTNSTIPLYYDGDREAARRQDRRSQQPGQQPGQQARYADKALPPQPPVGGFHQGQGLQAQQQQVGTPPPVQRKQFRDDGYGGNALEPSPLHGGGQGAGQGPEPVERFYTPNEGVAEPPQRARQQGEQGGYRAAGGNAGARSPGVQQPKSSNNEYLQPQYGLPATVDDGYGGGRGGMGANYTAPLNASSANANAGGMRPNQRKFGTEAYEQGGVGGQGAGSSSGARKVMDFFRRRGKDRGQV</sequence>
<feature type="compositionally biased region" description="Gly residues" evidence="11">
    <location>
        <begin position="1143"/>
        <end position="1154"/>
    </location>
</feature>
<dbReference type="SMART" id="SM00220">
    <property type="entry name" value="S_TKc"/>
    <property type="match status" value="1"/>
</dbReference>